<name>A0A1Y3AX62_EURMA</name>
<dbReference type="AlphaFoldDB" id="A0A1Y3AX62"/>
<sequence>MNILSILEKFLDNRNLFVRFGQEKFIPLQLTLINAIHYTFKHHYSMADNIDSSMESMIKIDDYRKIIQMFHSLETIVSGQNLNLNERKIPPLYH</sequence>
<organism evidence="1 2">
    <name type="scientific">Euroglyphus maynei</name>
    <name type="common">Mayne's house dust mite</name>
    <dbReference type="NCBI Taxonomy" id="6958"/>
    <lineage>
        <taxon>Eukaryota</taxon>
        <taxon>Metazoa</taxon>
        <taxon>Ecdysozoa</taxon>
        <taxon>Arthropoda</taxon>
        <taxon>Chelicerata</taxon>
        <taxon>Arachnida</taxon>
        <taxon>Acari</taxon>
        <taxon>Acariformes</taxon>
        <taxon>Sarcoptiformes</taxon>
        <taxon>Astigmata</taxon>
        <taxon>Psoroptidia</taxon>
        <taxon>Analgoidea</taxon>
        <taxon>Pyroglyphidae</taxon>
        <taxon>Pyroglyphinae</taxon>
        <taxon>Euroglyphus</taxon>
    </lineage>
</organism>
<dbReference type="Proteomes" id="UP000194236">
    <property type="component" value="Unassembled WGS sequence"/>
</dbReference>
<reference evidence="1 2" key="1">
    <citation type="submission" date="2017-03" db="EMBL/GenBank/DDBJ databases">
        <title>Genome Survey of Euroglyphus maynei.</title>
        <authorList>
            <person name="Arlian L.G."/>
            <person name="Morgan M.S."/>
            <person name="Rider S.D."/>
        </authorList>
    </citation>
    <scope>NUCLEOTIDE SEQUENCE [LARGE SCALE GENOMIC DNA]</scope>
    <source>
        <strain evidence="1">Arlian Lab</strain>
        <tissue evidence="1">Whole body</tissue>
    </source>
</reference>
<feature type="non-terminal residue" evidence="1">
    <location>
        <position position="94"/>
    </location>
</feature>
<dbReference type="EMBL" id="MUJZ01056492">
    <property type="protein sequence ID" value="OTF72374.1"/>
    <property type="molecule type" value="Genomic_DNA"/>
</dbReference>
<accession>A0A1Y3AX62</accession>
<evidence type="ECO:0000313" key="1">
    <source>
        <dbReference type="EMBL" id="OTF72374.1"/>
    </source>
</evidence>
<keyword evidence="2" id="KW-1185">Reference proteome</keyword>
<protein>
    <submittedName>
        <fullName evidence="1">Uncharacterized protein</fullName>
    </submittedName>
</protein>
<gene>
    <name evidence="1" type="ORF">BLA29_012461</name>
</gene>
<comment type="caution">
    <text evidence="1">The sequence shown here is derived from an EMBL/GenBank/DDBJ whole genome shotgun (WGS) entry which is preliminary data.</text>
</comment>
<proteinExistence type="predicted"/>
<evidence type="ECO:0000313" key="2">
    <source>
        <dbReference type="Proteomes" id="UP000194236"/>
    </source>
</evidence>